<dbReference type="RefSeq" id="WP_126516815.1">
    <property type="nucleotide sequence ID" value="NZ_AP018664.1"/>
</dbReference>
<dbReference type="AlphaFoldDB" id="A0A494W4W8"/>
<evidence type="ECO:0000256" key="1">
    <source>
        <dbReference type="SAM" id="MobiDB-lite"/>
    </source>
</evidence>
<name>A0A494W4W8_9SPHN</name>
<sequence length="424" mass="45151">MARFGVSVTATLLLAFMVGACDAAKNGHETANARTTAAAQHLSLSDEKLEQAGDCVTPPATGGTLASDDPRWRSLDFWVNRMRSGMARPADAGDRSGIGHFCGTWSVAIFQPNMDKSAGVIGLRVAADGSYVAIVREGVADDDYAFHIDRGQMSASDAGLRFVSGQGWNDEGQWLPVTGGGMVAMMQQKILWFRPIGPNARKQVDAMTNAASSAGRDAASNVALAMAVAKAWTPDAELRALELRPHDGDFSSPVVVPSFYSRAKNITMVMLFDTAAGQLPTGKTYAGDVTRTTKAIPADAMALPSPAGGSREDGPAVLRWWGDGDAAGLWWVFTRPMAGNRRGDVCYDVAQRGVRDCRALFGDEVADYERRAAQARAARRRAQSAPPANGVFDFSPPSNSLPRCDQVQIGPGVRCEGQQGTMSF</sequence>
<feature type="region of interest" description="Disordered" evidence="1">
    <location>
        <begin position="377"/>
        <end position="399"/>
    </location>
</feature>
<keyword evidence="2" id="KW-0732">Signal</keyword>
<reference evidence="3 4" key="1">
    <citation type="submission" date="2018-05" db="EMBL/GenBank/DDBJ databases">
        <title>Complete Genome Sequence of the Nonylphenol-Degrading Bacterium Sphingobium amiense DSM 16289T.</title>
        <authorList>
            <person name="Ootsuka M."/>
            <person name="Nishizawa T."/>
            <person name="Ohta H."/>
        </authorList>
    </citation>
    <scope>NUCLEOTIDE SEQUENCE [LARGE SCALE GENOMIC DNA]</scope>
    <source>
        <strain evidence="3 4">DSM 16289</strain>
    </source>
</reference>
<evidence type="ECO:0000313" key="3">
    <source>
        <dbReference type="EMBL" id="BBD98376.1"/>
    </source>
</evidence>
<keyword evidence="4" id="KW-1185">Reference proteome</keyword>
<dbReference type="Proteomes" id="UP000279959">
    <property type="component" value="Chromosome"/>
</dbReference>
<evidence type="ECO:0000256" key="2">
    <source>
        <dbReference type="SAM" id="SignalP"/>
    </source>
</evidence>
<evidence type="ECO:0008006" key="5">
    <source>
        <dbReference type="Google" id="ProtNLM"/>
    </source>
</evidence>
<evidence type="ECO:0000313" key="4">
    <source>
        <dbReference type="Proteomes" id="UP000279959"/>
    </source>
</evidence>
<accession>A0A494W4W8</accession>
<dbReference type="PROSITE" id="PS51257">
    <property type="entry name" value="PROKAR_LIPOPROTEIN"/>
    <property type="match status" value="1"/>
</dbReference>
<feature type="chain" id="PRO_5019721808" description="DUF1176 domain-containing protein" evidence="2">
    <location>
        <begin position="24"/>
        <end position="424"/>
    </location>
</feature>
<organism evidence="3 4">
    <name type="scientific">Sphingobium amiense</name>
    <dbReference type="NCBI Taxonomy" id="135719"/>
    <lineage>
        <taxon>Bacteria</taxon>
        <taxon>Pseudomonadati</taxon>
        <taxon>Pseudomonadota</taxon>
        <taxon>Alphaproteobacteria</taxon>
        <taxon>Sphingomonadales</taxon>
        <taxon>Sphingomonadaceae</taxon>
        <taxon>Sphingobium</taxon>
    </lineage>
</organism>
<gene>
    <name evidence="3" type="ORF">SAMIE_1018770</name>
</gene>
<dbReference type="KEGG" id="sami:SAMIE_1018770"/>
<protein>
    <recommendedName>
        <fullName evidence="5">DUF1176 domain-containing protein</fullName>
    </recommendedName>
</protein>
<dbReference type="EMBL" id="AP018664">
    <property type="protein sequence ID" value="BBD98376.1"/>
    <property type="molecule type" value="Genomic_DNA"/>
</dbReference>
<feature type="signal peptide" evidence="2">
    <location>
        <begin position="1"/>
        <end position="23"/>
    </location>
</feature>
<proteinExistence type="predicted"/>